<evidence type="ECO:0000256" key="1">
    <source>
        <dbReference type="ARBA" id="ARBA00004370"/>
    </source>
</evidence>
<name>A0A919BKX5_9GAMM</name>
<evidence type="ECO:0000313" key="5">
    <source>
        <dbReference type="EMBL" id="GHF97615.1"/>
    </source>
</evidence>
<reference evidence="5" key="2">
    <citation type="submission" date="2020-09" db="EMBL/GenBank/DDBJ databases">
        <authorList>
            <person name="Sun Q."/>
            <person name="Kim S."/>
        </authorList>
    </citation>
    <scope>NUCLEOTIDE SEQUENCE</scope>
    <source>
        <strain evidence="5">KCTC 42731</strain>
    </source>
</reference>
<dbReference type="PANTHER" id="PTHR46825:SF11">
    <property type="entry name" value="PENICILLIN-BINDING PROTEIN 4"/>
    <property type="match status" value="1"/>
</dbReference>
<keyword evidence="3" id="KW-0732">Signal</keyword>
<protein>
    <recommendedName>
        <fullName evidence="4">Beta-lactamase-related domain-containing protein</fullName>
    </recommendedName>
</protein>
<dbReference type="InterPro" id="IPR001466">
    <property type="entry name" value="Beta-lactam-related"/>
</dbReference>
<reference evidence="5" key="1">
    <citation type="journal article" date="2014" name="Int. J. Syst. Evol. Microbiol.">
        <title>Complete genome sequence of Corynebacterium casei LMG S-19264T (=DSM 44701T), isolated from a smear-ripened cheese.</title>
        <authorList>
            <consortium name="US DOE Joint Genome Institute (JGI-PGF)"/>
            <person name="Walter F."/>
            <person name="Albersmeier A."/>
            <person name="Kalinowski J."/>
            <person name="Ruckert C."/>
        </authorList>
    </citation>
    <scope>NUCLEOTIDE SEQUENCE</scope>
    <source>
        <strain evidence="5">KCTC 42731</strain>
    </source>
</reference>
<dbReference type="Gene3D" id="3.40.710.10">
    <property type="entry name" value="DD-peptidase/beta-lactamase superfamily"/>
    <property type="match status" value="1"/>
</dbReference>
<organism evidence="5 6">
    <name type="scientific">Thalassotalea marina</name>
    <dbReference type="NCBI Taxonomy" id="1673741"/>
    <lineage>
        <taxon>Bacteria</taxon>
        <taxon>Pseudomonadati</taxon>
        <taxon>Pseudomonadota</taxon>
        <taxon>Gammaproteobacteria</taxon>
        <taxon>Alteromonadales</taxon>
        <taxon>Colwelliaceae</taxon>
        <taxon>Thalassotalea</taxon>
    </lineage>
</organism>
<dbReference type="PANTHER" id="PTHR46825">
    <property type="entry name" value="D-ALANYL-D-ALANINE-CARBOXYPEPTIDASE/ENDOPEPTIDASE AMPH"/>
    <property type="match status" value="1"/>
</dbReference>
<sequence length="396" mass="44712">MNKFKRQSNRLLYVISFSVLTAISHSTYAQTNTNFEPVSQQLAREIEDMRIKYQLPSLVVAVNYQGKTLLNQANGFANIEENKAATIATRYSVGSIAKPMTTLAMARLVQQGKLAIDAPISTYGKYQDNWQHLTSKQLASHTAGIVHFTDARHDREFVSVKDHWRPEEAFDVFSHEKLLFTPGNKFQYSSSGYILLSDVLAKASHTSYLKLMEQEVFKPLGMISTVFDSSQADSSVEATYYLPKKADKDHQPAPTKRDRTFLFGGGAYQSTALDLANMAWQMQNENYLNKTLQQQLFTPIKLADDKINPQNYGLGFRIHEMDVSQFVPGKTKRIIKGIHHGGTTADAANAYMLTFPKFGLSIAYTTNSIPTSKNEQDNIQIEMWLWLYKYAEALGI</sequence>
<feature type="signal peptide" evidence="3">
    <location>
        <begin position="1"/>
        <end position="29"/>
    </location>
</feature>
<dbReference type="AlphaFoldDB" id="A0A919BKX5"/>
<evidence type="ECO:0000259" key="4">
    <source>
        <dbReference type="Pfam" id="PF00144"/>
    </source>
</evidence>
<gene>
    <name evidence="5" type="ORF">GCM10017161_27270</name>
</gene>
<keyword evidence="2" id="KW-0472">Membrane</keyword>
<dbReference type="RefSeq" id="WP_189771629.1">
    <property type="nucleotide sequence ID" value="NZ_BNCK01000006.1"/>
</dbReference>
<dbReference type="EMBL" id="BNCK01000006">
    <property type="protein sequence ID" value="GHF97615.1"/>
    <property type="molecule type" value="Genomic_DNA"/>
</dbReference>
<proteinExistence type="predicted"/>
<dbReference type="SUPFAM" id="SSF56601">
    <property type="entry name" value="beta-lactamase/transpeptidase-like"/>
    <property type="match status" value="1"/>
</dbReference>
<comment type="caution">
    <text evidence="5">The sequence shown here is derived from an EMBL/GenBank/DDBJ whole genome shotgun (WGS) entry which is preliminary data.</text>
</comment>
<feature type="domain" description="Beta-lactamase-related" evidence="4">
    <location>
        <begin position="43"/>
        <end position="377"/>
    </location>
</feature>
<dbReference type="Pfam" id="PF00144">
    <property type="entry name" value="Beta-lactamase"/>
    <property type="match status" value="1"/>
</dbReference>
<dbReference type="InterPro" id="IPR050491">
    <property type="entry name" value="AmpC-like"/>
</dbReference>
<dbReference type="GO" id="GO:0016020">
    <property type="term" value="C:membrane"/>
    <property type="evidence" value="ECO:0007669"/>
    <property type="project" value="UniProtKB-SubCell"/>
</dbReference>
<evidence type="ECO:0000256" key="3">
    <source>
        <dbReference type="SAM" id="SignalP"/>
    </source>
</evidence>
<evidence type="ECO:0000256" key="2">
    <source>
        <dbReference type="ARBA" id="ARBA00023136"/>
    </source>
</evidence>
<feature type="chain" id="PRO_5037057574" description="Beta-lactamase-related domain-containing protein" evidence="3">
    <location>
        <begin position="30"/>
        <end position="396"/>
    </location>
</feature>
<evidence type="ECO:0000313" key="6">
    <source>
        <dbReference type="Proteomes" id="UP000623842"/>
    </source>
</evidence>
<comment type="subcellular location">
    <subcellularLocation>
        <location evidence="1">Membrane</location>
    </subcellularLocation>
</comment>
<dbReference type="Proteomes" id="UP000623842">
    <property type="component" value="Unassembled WGS sequence"/>
</dbReference>
<keyword evidence="6" id="KW-1185">Reference proteome</keyword>
<dbReference type="InterPro" id="IPR012338">
    <property type="entry name" value="Beta-lactam/transpept-like"/>
</dbReference>
<accession>A0A919BKX5</accession>